<dbReference type="Pfam" id="PF01471">
    <property type="entry name" value="PG_binding_1"/>
    <property type="match status" value="1"/>
</dbReference>
<dbReference type="InterPro" id="IPR036365">
    <property type="entry name" value="PGBD-like_sf"/>
</dbReference>
<dbReference type="GeneID" id="44132031"/>
<dbReference type="KEGG" id="skr:BRX40_05605"/>
<dbReference type="Gene3D" id="1.10.101.10">
    <property type="entry name" value="PGBD-like superfamily/PGBD"/>
    <property type="match status" value="1"/>
</dbReference>
<dbReference type="EMBL" id="CP018820">
    <property type="protein sequence ID" value="APR51980.1"/>
    <property type="molecule type" value="Genomic_DNA"/>
</dbReference>
<dbReference type="InterPro" id="IPR036366">
    <property type="entry name" value="PGBDSf"/>
</dbReference>
<proteinExistence type="predicted"/>
<dbReference type="STRING" id="93064.BRX40_05605"/>
<evidence type="ECO:0000313" key="3">
    <source>
        <dbReference type="EMBL" id="APR51980.1"/>
    </source>
</evidence>
<reference evidence="4 6" key="3">
    <citation type="submission" date="2018-07" db="EMBL/GenBank/DDBJ databases">
        <title>Genomic and Epidemiologic Investigation of an Indolent Hospital Outbreak.</title>
        <authorList>
            <person name="Johnson R.C."/>
            <person name="Deming C."/>
            <person name="Conlan S."/>
            <person name="Zellmer C.J."/>
            <person name="Michelin A.V."/>
            <person name="Lee-Lin S."/>
            <person name="Thomas P.J."/>
            <person name="Park M."/>
            <person name="Weingarten R.A."/>
            <person name="Less J."/>
            <person name="Dekker J.P."/>
            <person name="Frank K.M."/>
            <person name="Musser K.A."/>
            <person name="Mcquiston J.R."/>
            <person name="Henderson D.K."/>
            <person name="Lau A.F."/>
            <person name="Palmore T.N."/>
            <person name="Segre J.A."/>
        </authorList>
    </citation>
    <scope>NUCLEOTIDE SEQUENCE [LARGE SCALE GENOMIC DNA]</scope>
    <source>
        <strain evidence="4 6">SK-NIH.Env10_0317</strain>
    </source>
</reference>
<dbReference type="EMBL" id="QQWO01000001">
    <property type="protein sequence ID" value="RSV08367.1"/>
    <property type="molecule type" value="Genomic_DNA"/>
</dbReference>
<dbReference type="Pfam" id="PF11860">
    <property type="entry name" value="Muramidase"/>
    <property type="match status" value="1"/>
</dbReference>
<organism evidence="3 5">
    <name type="scientific">Sphingomonas koreensis</name>
    <dbReference type="NCBI Taxonomy" id="93064"/>
    <lineage>
        <taxon>Bacteria</taxon>
        <taxon>Pseudomonadati</taxon>
        <taxon>Pseudomonadota</taxon>
        <taxon>Alphaproteobacteria</taxon>
        <taxon>Sphingomonadales</taxon>
        <taxon>Sphingomonadaceae</taxon>
        <taxon>Sphingomonas</taxon>
    </lineage>
</organism>
<evidence type="ECO:0000313" key="6">
    <source>
        <dbReference type="Proteomes" id="UP000286681"/>
    </source>
</evidence>
<protein>
    <submittedName>
        <fullName evidence="4">DUF3380 domain-containing protein</fullName>
    </submittedName>
</protein>
<dbReference type="Proteomes" id="UP000185161">
    <property type="component" value="Chromosome"/>
</dbReference>
<feature type="domain" description="Peptidoglycan binding-like" evidence="1">
    <location>
        <begin position="2"/>
        <end position="33"/>
    </location>
</feature>
<dbReference type="SUPFAM" id="SSF47090">
    <property type="entry name" value="PGBD-like"/>
    <property type="match status" value="1"/>
</dbReference>
<evidence type="ECO:0000313" key="4">
    <source>
        <dbReference type="EMBL" id="RSV08367.1"/>
    </source>
</evidence>
<reference evidence="3" key="1">
    <citation type="submission" date="2016-12" db="EMBL/GenBank/DDBJ databases">
        <title>Whole genome sequencing of Sphingomonas koreensis.</title>
        <authorList>
            <person name="Conlan S."/>
            <person name="Thomas P.J."/>
            <person name="Mullikin J."/>
            <person name="Palmore T.N."/>
            <person name="Frank K.M."/>
            <person name="Segre J.A."/>
        </authorList>
    </citation>
    <scope>NUCLEOTIDE SEQUENCE</scope>
    <source>
        <strain evidence="3">ABOJV</strain>
    </source>
</reference>
<evidence type="ECO:0000259" key="1">
    <source>
        <dbReference type="Pfam" id="PF01471"/>
    </source>
</evidence>
<accession>A0A1L6J8U2</accession>
<evidence type="ECO:0000313" key="5">
    <source>
        <dbReference type="Proteomes" id="UP000185161"/>
    </source>
</evidence>
<dbReference type="InterPro" id="IPR002477">
    <property type="entry name" value="Peptidoglycan-bd-like"/>
</dbReference>
<name>A0A1L6J8U2_9SPHN</name>
<dbReference type="InterPro" id="IPR024408">
    <property type="entry name" value="Muramidase"/>
</dbReference>
<dbReference type="OrthoDB" id="1523598at2"/>
<dbReference type="AlphaFoldDB" id="A0A1L6J8U2"/>
<evidence type="ECO:0000259" key="2">
    <source>
        <dbReference type="Pfam" id="PF11860"/>
    </source>
</evidence>
<dbReference type="RefSeq" id="WP_075150951.1">
    <property type="nucleotide sequence ID" value="NZ_CP018820.1"/>
</dbReference>
<dbReference type="Proteomes" id="UP000286681">
    <property type="component" value="Unassembled WGS sequence"/>
</dbReference>
<feature type="domain" description="N-acetylmuramidase" evidence="2">
    <location>
        <begin position="63"/>
        <end position="226"/>
    </location>
</feature>
<gene>
    <name evidence="3" type="ORF">BRX40_05605</name>
    <name evidence="4" type="ORF">CA257_00405</name>
</gene>
<keyword evidence="5" id="KW-1185">Reference proteome</keyword>
<reference evidence="5" key="2">
    <citation type="submission" date="2016-12" db="EMBL/GenBank/DDBJ databases">
        <title>Whole genome sequencing of Sphingomonas sp. ABOJV.</title>
        <authorList>
            <person name="Conlan S."/>
            <person name="Thomas P.J."/>
            <person name="Mullikin J."/>
            <person name="Palmore T.N."/>
            <person name="Frank K.M."/>
            <person name="Segre J.A."/>
        </authorList>
    </citation>
    <scope>NUCLEOTIDE SEQUENCE [LARGE SCALE GENOMIC DNA]</scope>
    <source>
        <strain evidence="5">ABOJV</strain>
    </source>
</reference>
<sequence>MDVATLQRRLKALGLDPGPVDGKMGPKTRSAVLAALTNRNAPAITATDIARVAGDLRVPEGHVRGVRAVEAPRGAFDDQGRPSILYEPHVFSRQSAHRFDGSHQKLSYRGWKSGAYGPFSAQYPKLLDACALAPGAAFKACSWGAFQVLGEGAERMGYTDAFAMAVELTKSEAAHLDSFVRFIRWKGAEDELRACRPGDPRSCEAFVAIYNGTGQVKKYSAMLAEAIR</sequence>